<dbReference type="PANTHER" id="PTHR30203">
    <property type="entry name" value="OUTER MEMBRANE CATION EFFLUX PROTEIN"/>
    <property type="match status" value="1"/>
</dbReference>
<keyword evidence="2" id="KW-0564">Palmitate</keyword>
<sequence>MKRKLLSVLCAVALSACSLDPAYQRPAAPVSAAWPAGDAYQTRASTGASAAQPASSASPSGAAPFAADIGWRDFFKDARLQKLIALALDNNRDLRVAALQVAEYEAQYRITRAALAPTVDAGGSLTNTRSSGVVSRSSSVSVGTTSWEIDFFGRLRSLKQQALENYLSTQASRTSTQLTLVADVATDYLQLLSDEALLKISTDTAKANQSTYDLTVSMMKIGSSSLQDVREAQTSLASARASVASYTRAVAQDRNNLSAEIGCPLPDDLGEGPTLLDSDSMFAEVDAGVPSDLLARRPDIIEAEHTLKGANANIGAARAAFFPKIELTATAGTASTSLSQLFKAGTGAWTFAPSITMPIFDYGSNKASLDVAKIEKDIDVADYEKAIQTAFKEVANALAGRATYVDQVQADHDYVTSAQDYYDLAQARYQTGTDSFLTLLTAQRTLYTAQEQLVTDQLAKLSNQVTLYKVLGGGWSEASHAAQDAAGHETLTAR</sequence>
<feature type="chain" id="PRO_5031601869" evidence="2">
    <location>
        <begin position="23"/>
        <end position="494"/>
    </location>
</feature>
<evidence type="ECO:0000313" key="4">
    <source>
        <dbReference type="Proteomes" id="UP000433577"/>
    </source>
</evidence>
<dbReference type="PROSITE" id="PS51257">
    <property type="entry name" value="PROKAR_LIPOPROTEIN"/>
    <property type="match status" value="1"/>
</dbReference>
<dbReference type="PANTHER" id="PTHR30203:SF32">
    <property type="entry name" value="CATION EFFLUX SYSTEM PROTEIN CUSC"/>
    <property type="match status" value="1"/>
</dbReference>
<dbReference type="Pfam" id="PF02321">
    <property type="entry name" value="OEP"/>
    <property type="match status" value="2"/>
</dbReference>
<reference evidence="3 4" key="1">
    <citation type="submission" date="2019-12" db="EMBL/GenBank/DDBJ databases">
        <title>Paraburkholderia acidiphila 7Q-K02 sp. nov and Paraburkholderia acidisoli DHF22 sp. nov., two strains isolated from forest soil.</title>
        <authorList>
            <person name="Gao Z."/>
            <person name="Qiu L."/>
        </authorList>
    </citation>
    <scope>NUCLEOTIDE SEQUENCE [LARGE SCALE GENOMIC DNA]</scope>
    <source>
        <strain evidence="3 4">DHF22</strain>
    </source>
</reference>
<dbReference type="AlphaFoldDB" id="A0A7Z2GKN7"/>
<dbReference type="OrthoDB" id="9770517at2"/>
<dbReference type="RefSeq" id="WP_158952550.1">
    <property type="nucleotide sequence ID" value="NZ_CP046914.1"/>
</dbReference>
<dbReference type="EMBL" id="CP046914">
    <property type="protein sequence ID" value="QGZ63557.1"/>
    <property type="molecule type" value="Genomic_DNA"/>
</dbReference>
<evidence type="ECO:0000256" key="1">
    <source>
        <dbReference type="ARBA" id="ARBA00007613"/>
    </source>
</evidence>
<dbReference type="GO" id="GO:0005886">
    <property type="term" value="C:plasma membrane"/>
    <property type="evidence" value="ECO:0007669"/>
    <property type="project" value="UniProtKB-SubCell"/>
</dbReference>
<name>A0A7Z2GKN7_9BURK</name>
<dbReference type="SUPFAM" id="SSF56954">
    <property type="entry name" value="Outer membrane efflux proteins (OEP)"/>
    <property type="match status" value="1"/>
</dbReference>
<evidence type="ECO:0000256" key="2">
    <source>
        <dbReference type="RuleBase" id="RU362097"/>
    </source>
</evidence>
<keyword evidence="2" id="KW-0449">Lipoprotein</keyword>
<dbReference type="NCBIfam" id="TIGR01845">
    <property type="entry name" value="outer_NodT"/>
    <property type="match status" value="1"/>
</dbReference>
<feature type="signal peptide" evidence="2">
    <location>
        <begin position="1"/>
        <end position="22"/>
    </location>
</feature>
<dbReference type="Gene3D" id="1.20.1600.10">
    <property type="entry name" value="Outer membrane efflux proteins (OEP)"/>
    <property type="match status" value="1"/>
</dbReference>
<gene>
    <name evidence="3" type="ORF">FAZ98_17410</name>
</gene>
<accession>A0A7Z2GKN7</accession>
<dbReference type="InterPro" id="IPR003423">
    <property type="entry name" value="OMP_efflux"/>
</dbReference>
<organism evidence="3 4">
    <name type="scientific">Paraburkholderia acidisoli</name>
    <dbReference type="NCBI Taxonomy" id="2571748"/>
    <lineage>
        <taxon>Bacteria</taxon>
        <taxon>Pseudomonadati</taxon>
        <taxon>Pseudomonadota</taxon>
        <taxon>Betaproteobacteria</taxon>
        <taxon>Burkholderiales</taxon>
        <taxon>Burkholderiaceae</taxon>
        <taxon>Paraburkholderia</taxon>
    </lineage>
</organism>
<protein>
    <submittedName>
        <fullName evidence="3">Efflux transporter outer membrane subunit</fullName>
    </submittedName>
</protein>
<keyword evidence="4" id="KW-1185">Reference proteome</keyword>
<keyword evidence="2" id="KW-0812">Transmembrane</keyword>
<proteinExistence type="inferred from homology"/>
<dbReference type="InterPro" id="IPR010131">
    <property type="entry name" value="MdtP/NodT-like"/>
</dbReference>
<keyword evidence="2" id="KW-0472">Membrane</keyword>
<comment type="similarity">
    <text evidence="1 2">Belongs to the outer membrane factor (OMF) (TC 1.B.17) family.</text>
</comment>
<dbReference type="KEGG" id="pacs:FAZ98_17410"/>
<dbReference type="Gene3D" id="2.20.200.10">
    <property type="entry name" value="Outer membrane efflux proteins (OEP)"/>
    <property type="match status" value="1"/>
</dbReference>
<dbReference type="GO" id="GO:0015562">
    <property type="term" value="F:efflux transmembrane transporter activity"/>
    <property type="evidence" value="ECO:0007669"/>
    <property type="project" value="InterPro"/>
</dbReference>
<keyword evidence="2" id="KW-0732">Signal</keyword>
<dbReference type="Proteomes" id="UP000433577">
    <property type="component" value="Chromosome 2"/>
</dbReference>
<keyword evidence="2" id="KW-1134">Transmembrane beta strand</keyword>
<evidence type="ECO:0000313" key="3">
    <source>
        <dbReference type="EMBL" id="QGZ63557.1"/>
    </source>
</evidence>
<comment type="subcellular location">
    <subcellularLocation>
        <location evidence="2">Cell membrane</location>
        <topology evidence="2">Lipid-anchor</topology>
    </subcellularLocation>
</comment>